<dbReference type="FunFam" id="2.40.10.10:FF:000006">
    <property type="entry name" value="Serine proteinase stubble"/>
    <property type="match status" value="1"/>
</dbReference>
<dbReference type="OrthoDB" id="546450at2759"/>
<protein>
    <recommendedName>
        <fullName evidence="9">Peptidase S1 domain-containing protein</fullName>
    </recommendedName>
</protein>
<organism evidence="10 11">
    <name type="scientific">Ladona fulva</name>
    <name type="common">Scarce chaser dragonfly</name>
    <name type="synonym">Libellula fulva</name>
    <dbReference type="NCBI Taxonomy" id="123851"/>
    <lineage>
        <taxon>Eukaryota</taxon>
        <taxon>Metazoa</taxon>
        <taxon>Ecdysozoa</taxon>
        <taxon>Arthropoda</taxon>
        <taxon>Hexapoda</taxon>
        <taxon>Insecta</taxon>
        <taxon>Pterygota</taxon>
        <taxon>Palaeoptera</taxon>
        <taxon>Odonata</taxon>
        <taxon>Epiprocta</taxon>
        <taxon>Anisoptera</taxon>
        <taxon>Libelluloidea</taxon>
        <taxon>Libellulidae</taxon>
        <taxon>Ladona</taxon>
    </lineage>
</organism>
<dbReference type="PROSITE" id="PS50240">
    <property type="entry name" value="TRYPSIN_DOM"/>
    <property type="match status" value="1"/>
</dbReference>
<sequence length="358" mass="39531">MANQLSVATGASPKHLPDTKHHRARNSNFTRRSTDTMQIDSFASTLSILLILHLSTTLVVSLADEDYYDPVYEEKNNGKAPSLQGSQRDSSGESDSEKKCDCCCGVASFKSRIVGGQFAQPHEFPWLTAMIKERRLYCAGSLITRKHILTAAHCLKGFSKEDIMLALGGHDRKDFYRGKDDEVETRKIEKVAIHPQFNASNYNNDLAIITMDKPVMFTTRIRPICLPFREGGNYTGNAAVVVGWGRTAESKPTSPFPQKVEVTVLSKSECDQSGYGPTRITDNMFCAGYLEGGKDSCQGDSGGPLHVYNKGKSTEIIGVVSWGRGCARPNFPGVYTKITNYMDFINENIESECLCSHV</sequence>
<reference evidence="10" key="2">
    <citation type="submission" date="2017-10" db="EMBL/GenBank/DDBJ databases">
        <title>Ladona fulva Genome sequencing and assembly.</title>
        <authorList>
            <person name="Murali S."/>
            <person name="Richards S."/>
            <person name="Bandaranaike D."/>
            <person name="Bellair M."/>
            <person name="Blankenburg K."/>
            <person name="Chao H."/>
            <person name="Dinh H."/>
            <person name="Doddapaneni H."/>
            <person name="Dugan-Rocha S."/>
            <person name="Elkadiri S."/>
            <person name="Gnanaolivu R."/>
            <person name="Hernandez B."/>
            <person name="Skinner E."/>
            <person name="Javaid M."/>
            <person name="Lee S."/>
            <person name="Li M."/>
            <person name="Ming W."/>
            <person name="Munidasa M."/>
            <person name="Muniz J."/>
            <person name="Nguyen L."/>
            <person name="Hughes D."/>
            <person name="Osuji N."/>
            <person name="Pu L.-L."/>
            <person name="Puazo M."/>
            <person name="Qu C."/>
            <person name="Quiroz J."/>
            <person name="Raj R."/>
            <person name="Weissenberger G."/>
            <person name="Xin Y."/>
            <person name="Zou X."/>
            <person name="Han Y."/>
            <person name="Worley K."/>
            <person name="Muzny D."/>
            <person name="Gibbs R."/>
        </authorList>
    </citation>
    <scope>NUCLEOTIDE SEQUENCE</scope>
    <source>
        <strain evidence="10">Sampled in the wild</strain>
    </source>
</reference>
<dbReference type="Gene3D" id="2.40.10.10">
    <property type="entry name" value="Trypsin-like serine proteases"/>
    <property type="match status" value="1"/>
</dbReference>
<dbReference type="InterPro" id="IPR018114">
    <property type="entry name" value="TRYPSIN_HIS"/>
</dbReference>
<evidence type="ECO:0000256" key="3">
    <source>
        <dbReference type="ARBA" id="ARBA00022670"/>
    </source>
</evidence>
<gene>
    <name evidence="10" type="ORF">J437_LFUL017782</name>
</gene>
<evidence type="ECO:0000256" key="6">
    <source>
        <dbReference type="ARBA" id="ARBA00023157"/>
    </source>
</evidence>
<dbReference type="InterPro" id="IPR001314">
    <property type="entry name" value="Peptidase_S1A"/>
</dbReference>
<evidence type="ECO:0000256" key="5">
    <source>
        <dbReference type="ARBA" id="ARBA00022825"/>
    </source>
</evidence>
<dbReference type="PRINTS" id="PR00722">
    <property type="entry name" value="CHYMOTRYPSIN"/>
</dbReference>
<comment type="caution">
    <text evidence="10">The sequence shown here is derived from an EMBL/GenBank/DDBJ whole genome shotgun (WGS) entry which is preliminary data.</text>
</comment>
<feature type="region of interest" description="Disordered" evidence="8">
    <location>
        <begin position="74"/>
        <end position="98"/>
    </location>
</feature>
<dbReference type="SUPFAM" id="SSF50494">
    <property type="entry name" value="Trypsin-like serine proteases"/>
    <property type="match status" value="1"/>
</dbReference>
<dbReference type="InterPro" id="IPR050127">
    <property type="entry name" value="Serine_Proteases_S1"/>
</dbReference>
<dbReference type="GO" id="GO:0006508">
    <property type="term" value="P:proteolysis"/>
    <property type="evidence" value="ECO:0007669"/>
    <property type="project" value="UniProtKB-KW"/>
</dbReference>
<dbReference type="SMART" id="SM00020">
    <property type="entry name" value="Tryp_SPc"/>
    <property type="match status" value="1"/>
</dbReference>
<dbReference type="InterPro" id="IPR009003">
    <property type="entry name" value="Peptidase_S1_PA"/>
</dbReference>
<keyword evidence="6" id="KW-1015">Disulfide bond</keyword>
<evidence type="ECO:0000256" key="8">
    <source>
        <dbReference type="SAM" id="MobiDB-lite"/>
    </source>
</evidence>
<evidence type="ECO:0000256" key="2">
    <source>
        <dbReference type="ARBA" id="ARBA00022525"/>
    </source>
</evidence>
<dbReference type="InterPro" id="IPR043504">
    <property type="entry name" value="Peptidase_S1_PA_chymotrypsin"/>
</dbReference>
<dbReference type="PANTHER" id="PTHR24264:SF65">
    <property type="entry name" value="SRCR DOMAIN-CONTAINING PROTEIN"/>
    <property type="match status" value="1"/>
</dbReference>
<dbReference type="PANTHER" id="PTHR24264">
    <property type="entry name" value="TRYPSIN-RELATED"/>
    <property type="match status" value="1"/>
</dbReference>
<evidence type="ECO:0000256" key="4">
    <source>
        <dbReference type="ARBA" id="ARBA00022801"/>
    </source>
</evidence>
<evidence type="ECO:0000256" key="7">
    <source>
        <dbReference type="RuleBase" id="RU363034"/>
    </source>
</evidence>
<accession>A0A8K0KN64</accession>
<proteinExistence type="predicted"/>
<feature type="domain" description="Peptidase S1" evidence="9">
    <location>
        <begin position="113"/>
        <end position="350"/>
    </location>
</feature>
<keyword evidence="2" id="KW-0964">Secreted</keyword>
<keyword evidence="5 7" id="KW-0720">Serine protease</keyword>
<dbReference type="GO" id="GO:0004252">
    <property type="term" value="F:serine-type endopeptidase activity"/>
    <property type="evidence" value="ECO:0007669"/>
    <property type="project" value="InterPro"/>
</dbReference>
<evidence type="ECO:0000256" key="1">
    <source>
        <dbReference type="ARBA" id="ARBA00004613"/>
    </source>
</evidence>
<dbReference type="Proteomes" id="UP000792457">
    <property type="component" value="Unassembled WGS sequence"/>
</dbReference>
<dbReference type="AlphaFoldDB" id="A0A8K0KN64"/>
<dbReference type="GO" id="GO:0005615">
    <property type="term" value="C:extracellular space"/>
    <property type="evidence" value="ECO:0007669"/>
    <property type="project" value="TreeGrafter"/>
</dbReference>
<dbReference type="CDD" id="cd00190">
    <property type="entry name" value="Tryp_SPc"/>
    <property type="match status" value="1"/>
</dbReference>
<reference evidence="10" key="1">
    <citation type="submission" date="2013-04" db="EMBL/GenBank/DDBJ databases">
        <authorList>
            <person name="Qu J."/>
            <person name="Murali S.C."/>
            <person name="Bandaranaike D."/>
            <person name="Bellair M."/>
            <person name="Blankenburg K."/>
            <person name="Chao H."/>
            <person name="Dinh H."/>
            <person name="Doddapaneni H."/>
            <person name="Downs B."/>
            <person name="Dugan-Rocha S."/>
            <person name="Elkadiri S."/>
            <person name="Gnanaolivu R.D."/>
            <person name="Hernandez B."/>
            <person name="Javaid M."/>
            <person name="Jayaseelan J.C."/>
            <person name="Lee S."/>
            <person name="Li M."/>
            <person name="Ming W."/>
            <person name="Munidasa M."/>
            <person name="Muniz J."/>
            <person name="Nguyen L."/>
            <person name="Ongeri F."/>
            <person name="Osuji N."/>
            <person name="Pu L.-L."/>
            <person name="Puazo M."/>
            <person name="Qu C."/>
            <person name="Quiroz J."/>
            <person name="Raj R."/>
            <person name="Weissenberger G."/>
            <person name="Xin Y."/>
            <person name="Zou X."/>
            <person name="Han Y."/>
            <person name="Richards S."/>
            <person name="Worley K."/>
            <person name="Muzny D."/>
            <person name="Gibbs R."/>
        </authorList>
    </citation>
    <scope>NUCLEOTIDE SEQUENCE</scope>
    <source>
        <strain evidence="10">Sampled in the wild</strain>
    </source>
</reference>
<name>A0A8K0KN64_LADFU</name>
<comment type="subcellular location">
    <subcellularLocation>
        <location evidence="1">Secreted</location>
    </subcellularLocation>
</comment>
<evidence type="ECO:0000313" key="10">
    <source>
        <dbReference type="EMBL" id="KAG8237910.1"/>
    </source>
</evidence>
<dbReference type="InterPro" id="IPR033116">
    <property type="entry name" value="TRYPSIN_SER"/>
</dbReference>
<dbReference type="InterPro" id="IPR001254">
    <property type="entry name" value="Trypsin_dom"/>
</dbReference>
<dbReference type="PROSITE" id="PS00135">
    <property type="entry name" value="TRYPSIN_SER"/>
    <property type="match status" value="1"/>
</dbReference>
<dbReference type="EMBL" id="KZ309242">
    <property type="protein sequence ID" value="KAG8237910.1"/>
    <property type="molecule type" value="Genomic_DNA"/>
</dbReference>
<keyword evidence="3 7" id="KW-0645">Protease</keyword>
<evidence type="ECO:0000313" key="11">
    <source>
        <dbReference type="Proteomes" id="UP000792457"/>
    </source>
</evidence>
<feature type="region of interest" description="Disordered" evidence="8">
    <location>
        <begin position="1"/>
        <end position="32"/>
    </location>
</feature>
<dbReference type="PROSITE" id="PS00134">
    <property type="entry name" value="TRYPSIN_HIS"/>
    <property type="match status" value="1"/>
</dbReference>
<keyword evidence="11" id="KW-1185">Reference proteome</keyword>
<evidence type="ECO:0000259" key="9">
    <source>
        <dbReference type="PROSITE" id="PS50240"/>
    </source>
</evidence>
<dbReference type="Pfam" id="PF00089">
    <property type="entry name" value="Trypsin"/>
    <property type="match status" value="1"/>
</dbReference>
<keyword evidence="4 7" id="KW-0378">Hydrolase</keyword>